<name>A0A1Y2EZ37_9BASI</name>
<reference evidence="10 11" key="1">
    <citation type="submission" date="2016-07" db="EMBL/GenBank/DDBJ databases">
        <title>Pervasive Adenine N6-methylation of Active Genes in Fungi.</title>
        <authorList>
            <consortium name="DOE Joint Genome Institute"/>
            <person name="Mondo S.J."/>
            <person name="Dannebaum R.O."/>
            <person name="Kuo R.C."/>
            <person name="Labutti K."/>
            <person name="Haridas S."/>
            <person name="Kuo A."/>
            <person name="Salamov A."/>
            <person name="Ahrendt S.R."/>
            <person name="Lipzen A."/>
            <person name="Sullivan W."/>
            <person name="Andreopoulos W.B."/>
            <person name="Clum A."/>
            <person name="Lindquist E."/>
            <person name="Daum C."/>
            <person name="Ramamoorthy G.K."/>
            <person name="Gryganskyi A."/>
            <person name="Culley D."/>
            <person name="Magnuson J.K."/>
            <person name="James T.Y."/>
            <person name="O'Malley M.A."/>
            <person name="Stajich J.E."/>
            <person name="Spatafora J.W."/>
            <person name="Visel A."/>
            <person name="Grigoriev I.V."/>
        </authorList>
    </citation>
    <scope>NUCLEOTIDE SEQUENCE [LARGE SCALE GENOMIC DNA]</scope>
    <source>
        <strain evidence="10 11">62-1032</strain>
    </source>
</reference>
<dbReference type="InParanoid" id="A0A1Y2EZ37"/>
<comment type="catalytic activity">
    <reaction evidence="1">
        <text>ATP + protein L-histidine = ADP + protein N-phospho-L-histidine.</text>
        <dbReference type="EC" id="2.7.13.3"/>
    </reaction>
</comment>
<feature type="domain" description="Response regulatory" evidence="9">
    <location>
        <begin position="1098"/>
        <end position="1227"/>
    </location>
</feature>
<feature type="compositionally biased region" description="Polar residues" evidence="7">
    <location>
        <begin position="20"/>
        <end position="31"/>
    </location>
</feature>
<feature type="region of interest" description="Disordered" evidence="7">
    <location>
        <begin position="1034"/>
        <end position="1089"/>
    </location>
</feature>
<dbReference type="PROSITE" id="PS50110">
    <property type="entry name" value="RESPONSE_REGULATORY"/>
    <property type="match status" value="1"/>
</dbReference>
<dbReference type="Gene3D" id="3.40.50.2300">
    <property type="match status" value="1"/>
</dbReference>
<dbReference type="Pfam" id="PF00072">
    <property type="entry name" value="Response_reg"/>
    <property type="match status" value="1"/>
</dbReference>
<evidence type="ECO:0000259" key="8">
    <source>
        <dbReference type="PROSITE" id="PS50109"/>
    </source>
</evidence>
<dbReference type="InterPro" id="IPR004358">
    <property type="entry name" value="Sig_transdc_His_kin-like_C"/>
</dbReference>
<evidence type="ECO:0000259" key="9">
    <source>
        <dbReference type="PROSITE" id="PS50110"/>
    </source>
</evidence>
<accession>A0A1Y2EZ37</accession>
<proteinExistence type="predicted"/>
<feature type="region of interest" description="Disordered" evidence="7">
    <location>
        <begin position="110"/>
        <end position="149"/>
    </location>
</feature>
<dbReference type="OrthoDB" id="60033at2759"/>
<feature type="compositionally biased region" description="Pro residues" evidence="7">
    <location>
        <begin position="913"/>
        <end position="922"/>
    </location>
</feature>
<dbReference type="Gene3D" id="1.10.287.130">
    <property type="match status" value="1"/>
</dbReference>
<dbReference type="Pfam" id="PF00512">
    <property type="entry name" value="HisKA"/>
    <property type="match status" value="1"/>
</dbReference>
<dbReference type="InterPro" id="IPR003594">
    <property type="entry name" value="HATPase_dom"/>
</dbReference>
<dbReference type="InterPro" id="IPR036097">
    <property type="entry name" value="HisK_dim/P_sf"/>
</dbReference>
<gene>
    <name evidence="10" type="ORF">BCR35DRAFT_353249</name>
</gene>
<evidence type="ECO:0000256" key="6">
    <source>
        <dbReference type="PROSITE-ProRule" id="PRU00169"/>
    </source>
</evidence>
<dbReference type="GO" id="GO:0009927">
    <property type="term" value="F:histidine phosphotransfer kinase activity"/>
    <property type="evidence" value="ECO:0007669"/>
    <property type="project" value="TreeGrafter"/>
</dbReference>
<dbReference type="EMBL" id="MCGR01000033">
    <property type="protein sequence ID" value="ORY76868.1"/>
    <property type="molecule type" value="Genomic_DNA"/>
</dbReference>
<sequence>MSTIEPDGSATGDPLANSADVRSSATASGSQVIHLVSTTPSPSVSSSGSPPSRDSFSSPSRDDFGSPRSTGSLDGGSEWEGWLRNYSSGAWRGDAAPHPPPAISAVLEAADGPPVLDPPPLEKSDSADNLPSSFSLYPESVSSRDSRADDDDLLDHFKKHGYLKGPKGKFEQERLRTVRRYNLEDPGRRRSVDRICRLAKQHFQTSTIIITLVFEGRSVVAAEAGFDSSGIDPSLDSPVRPLPDLDISLCAHGILKVPKEGEPKEAFVVPDLSKDWRFKNNPQSLAQGGSLAFYAASTINLPTISDSSGTPSTLPVGSICVLSDKPRASGSDFTAQDRQFLHDCSDMVAREFYLGYEATSRELEKAQSTFLGAFVETVLVSKLDSKAKEDVKKPASPVAPSTSAVQDEHATHDELHAAQVKASVLGSSFELAAQQLLELTSAKSAGVLDLRAFRAPVPNAETATKLKGFDAAGMRSMDGNSPRLSTSRKPSLAHETIAEEEEGFDSSSQPDEREHNYAAASEAQDDVSLPQAKDASRIYLMGSAGDVDWTAVTREDGVLARAVTDALLNYYDHGRTEYGQSSPLVNVLPPSVSSTCIVPVFDEGVPSLLIVLTSSDDKFHQFETSERKFVQNVGSILASGMLRERAFAVDRAKLAFVSQISHELRTPLHGVTSQLELIREFSSPQQLLKLAPMLDAADCSLETLRDVLDDVLDYSKFSNTTPEQESTHRPTLTISDLSKIGEDVAKATWVRKRRTDLVNVEPTSYTGKATTPGAGKVDMILEVEERLNGWNFWTDPGGLKRVLLNLIGNSLKFTENGFVKLSIREGKQVPSSRLTTVIIDVEDSGKGMDPEFIRSKLFTPFVQADPFSGGAGLGCSITAQIVKRMKGSIDVVSTVGRGTIFRLTLPLESAPPDSIPPSPGPDHPQFGFPTPRQLTSPTTPRQSMMTSTSPRMVTRNISNELMALFNPGTRLATPSTERPDFDFVQAVDAAQSALGLDKPKLWRIPSGKRRKPILNDRASPSDIAAELATLAFSEAASSPPPPAPPAFDLKPLPTAPFGNRRKPSSPLPPQVPPTLAPPPSPPLVAPLAPTLSPKPRINVLFADDNPIARNILDRLFKGKNIQSTSANDGQEAVDAYKAAHKAGTPFHLFCVDLQMPLKDGLQASGEIREYEREVGLPRFCRIIALTGLNNEADMQKAGVLSDDGPVDLWVTKGGKSLRTVLQVVADVQAELDAVHQERL</sequence>
<keyword evidence="11" id="KW-1185">Reference proteome</keyword>
<evidence type="ECO:0000256" key="4">
    <source>
        <dbReference type="ARBA" id="ARBA00022679"/>
    </source>
</evidence>
<evidence type="ECO:0000313" key="10">
    <source>
        <dbReference type="EMBL" id="ORY76868.1"/>
    </source>
</evidence>
<dbReference type="InterPro" id="IPR011006">
    <property type="entry name" value="CheY-like_superfamily"/>
</dbReference>
<dbReference type="InterPro" id="IPR003661">
    <property type="entry name" value="HisK_dim/P_dom"/>
</dbReference>
<feature type="region of interest" description="Disordered" evidence="7">
    <location>
        <begin position="1"/>
        <end position="79"/>
    </location>
</feature>
<protein>
    <recommendedName>
        <fullName evidence="2">histidine kinase</fullName>
        <ecNumber evidence="2">2.7.13.3</ecNumber>
    </recommendedName>
</protein>
<feature type="compositionally biased region" description="Low complexity" evidence="7">
    <location>
        <begin position="36"/>
        <end position="59"/>
    </location>
</feature>
<dbReference type="PANTHER" id="PTHR43047:SF72">
    <property type="entry name" value="OSMOSENSING HISTIDINE PROTEIN KINASE SLN1"/>
    <property type="match status" value="1"/>
</dbReference>
<feature type="region of interest" description="Disordered" evidence="7">
    <location>
        <begin position="471"/>
        <end position="528"/>
    </location>
</feature>
<evidence type="ECO:0000256" key="5">
    <source>
        <dbReference type="ARBA" id="ARBA00022777"/>
    </source>
</evidence>
<comment type="caution">
    <text evidence="10">The sequence shown here is derived from an EMBL/GenBank/DDBJ whole genome shotgun (WGS) entry which is preliminary data.</text>
</comment>
<dbReference type="SUPFAM" id="SSF52172">
    <property type="entry name" value="CheY-like"/>
    <property type="match status" value="1"/>
</dbReference>
<dbReference type="InterPro" id="IPR029016">
    <property type="entry name" value="GAF-like_dom_sf"/>
</dbReference>
<dbReference type="Pfam" id="PF02518">
    <property type="entry name" value="HATPase_c"/>
    <property type="match status" value="1"/>
</dbReference>
<dbReference type="SUPFAM" id="SSF55781">
    <property type="entry name" value="GAF domain-like"/>
    <property type="match status" value="1"/>
</dbReference>
<dbReference type="SUPFAM" id="SSF47384">
    <property type="entry name" value="Homodimeric domain of signal transducing histidine kinase"/>
    <property type="match status" value="1"/>
</dbReference>
<dbReference type="AlphaFoldDB" id="A0A1Y2EZ37"/>
<feature type="region of interest" description="Disordered" evidence="7">
    <location>
        <begin position="908"/>
        <end position="950"/>
    </location>
</feature>
<dbReference type="CDD" id="cd00082">
    <property type="entry name" value="HisKA"/>
    <property type="match status" value="1"/>
</dbReference>
<feature type="compositionally biased region" description="Polar residues" evidence="7">
    <location>
        <begin position="478"/>
        <end position="489"/>
    </location>
</feature>
<dbReference type="SMART" id="SM00387">
    <property type="entry name" value="HATPase_c"/>
    <property type="match status" value="1"/>
</dbReference>
<dbReference type="GO" id="GO:0000155">
    <property type="term" value="F:phosphorelay sensor kinase activity"/>
    <property type="evidence" value="ECO:0007669"/>
    <property type="project" value="InterPro"/>
</dbReference>
<dbReference type="InterPro" id="IPR005467">
    <property type="entry name" value="His_kinase_dom"/>
</dbReference>
<organism evidence="10 11">
    <name type="scientific">Leucosporidium creatinivorum</name>
    <dbReference type="NCBI Taxonomy" id="106004"/>
    <lineage>
        <taxon>Eukaryota</taxon>
        <taxon>Fungi</taxon>
        <taxon>Dikarya</taxon>
        <taxon>Basidiomycota</taxon>
        <taxon>Pucciniomycotina</taxon>
        <taxon>Microbotryomycetes</taxon>
        <taxon>Leucosporidiales</taxon>
        <taxon>Leucosporidium</taxon>
    </lineage>
</organism>
<dbReference type="Proteomes" id="UP000193467">
    <property type="component" value="Unassembled WGS sequence"/>
</dbReference>
<keyword evidence="4" id="KW-0808">Transferase</keyword>
<dbReference type="PRINTS" id="PR00344">
    <property type="entry name" value="BCTRLSENSOR"/>
</dbReference>
<dbReference type="EC" id="2.7.13.3" evidence="2"/>
<feature type="domain" description="Histidine kinase" evidence="8">
    <location>
        <begin position="659"/>
        <end position="909"/>
    </location>
</feature>
<dbReference type="CDD" id="cd17546">
    <property type="entry name" value="REC_hyHK_CKI1_RcsC-like"/>
    <property type="match status" value="1"/>
</dbReference>
<dbReference type="GO" id="GO:0005886">
    <property type="term" value="C:plasma membrane"/>
    <property type="evidence" value="ECO:0007669"/>
    <property type="project" value="TreeGrafter"/>
</dbReference>
<feature type="compositionally biased region" description="Pro residues" evidence="7">
    <location>
        <begin position="1065"/>
        <end position="1084"/>
    </location>
</feature>
<evidence type="ECO:0000256" key="1">
    <source>
        <dbReference type="ARBA" id="ARBA00000085"/>
    </source>
</evidence>
<keyword evidence="5" id="KW-0418">Kinase</keyword>
<dbReference type="SMART" id="SM00388">
    <property type="entry name" value="HisKA"/>
    <property type="match status" value="1"/>
</dbReference>
<dbReference type="SMART" id="SM00448">
    <property type="entry name" value="REC"/>
    <property type="match status" value="1"/>
</dbReference>
<evidence type="ECO:0000256" key="2">
    <source>
        <dbReference type="ARBA" id="ARBA00012438"/>
    </source>
</evidence>
<feature type="modified residue" description="4-aspartylphosphate" evidence="6">
    <location>
        <position position="1152"/>
    </location>
</feature>
<dbReference type="STRING" id="106004.A0A1Y2EZ37"/>
<dbReference type="PROSITE" id="PS50109">
    <property type="entry name" value="HIS_KIN"/>
    <property type="match status" value="1"/>
</dbReference>
<dbReference type="InterPro" id="IPR036890">
    <property type="entry name" value="HATPase_C_sf"/>
</dbReference>
<feature type="compositionally biased region" description="Polar residues" evidence="7">
    <location>
        <begin position="932"/>
        <end position="950"/>
    </location>
</feature>
<keyword evidence="3 6" id="KW-0597">Phosphoprotein</keyword>
<dbReference type="PANTHER" id="PTHR43047">
    <property type="entry name" value="TWO-COMPONENT HISTIDINE PROTEIN KINASE"/>
    <property type="match status" value="1"/>
</dbReference>
<evidence type="ECO:0000256" key="3">
    <source>
        <dbReference type="ARBA" id="ARBA00022553"/>
    </source>
</evidence>
<evidence type="ECO:0000256" key="7">
    <source>
        <dbReference type="SAM" id="MobiDB-lite"/>
    </source>
</evidence>
<dbReference type="Gene3D" id="3.30.565.10">
    <property type="entry name" value="Histidine kinase-like ATPase, C-terminal domain"/>
    <property type="match status" value="1"/>
</dbReference>
<dbReference type="Gene3D" id="3.30.450.40">
    <property type="match status" value="1"/>
</dbReference>
<dbReference type="SUPFAM" id="SSF55874">
    <property type="entry name" value="ATPase domain of HSP90 chaperone/DNA topoisomerase II/histidine kinase"/>
    <property type="match status" value="1"/>
</dbReference>
<evidence type="ECO:0000313" key="11">
    <source>
        <dbReference type="Proteomes" id="UP000193467"/>
    </source>
</evidence>
<dbReference type="InterPro" id="IPR001789">
    <property type="entry name" value="Sig_transdc_resp-reg_receiver"/>
</dbReference>